<organism evidence="1">
    <name type="scientific">Rhizophora mucronata</name>
    <name type="common">Asiatic mangrove</name>
    <dbReference type="NCBI Taxonomy" id="61149"/>
    <lineage>
        <taxon>Eukaryota</taxon>
        <taxon>Viridiplantae</taxon>
        <taxon>Streptophyta</taxon>
        <taxon>Embryophyta</taxon>
        <taxon>Tracheophyta</taxon>
        <taxon>Spermatophyta</taxon>
        <taxon>Magnoliopsida</taxon>
        <taxon>eudicotyledons</taxon>
        <taxon>Gunneridae</taxon>
        <taxon>Pentapetalae</taxon>
        <taxon>rosids</taxon>
        <taxon>fabids</taxon>
        <taxon>Malpighiales</taxon>
        <taxon>Rhizophoraceae</taxon>
        <taxon>Rhizophora</taxon>
    </lineage>
</organism>
<sequence length="59" mass="6915">MMGKKYYIHIHHFTYERSMVGGSPLESWHSTSVLSLLISFWLSIPKLNRVTAQFKPISY</sequence>
<proteinExistence type="predicted"/>
<dbReference type="EMBL" id="GGEC01056981">
    <property type="protein sequence ID" value="MBX37465.1"/>
    <property type="molecule type" value="Transcribed_RNA"/>
</dbReference>
<accession>A0A2P2N4V5</accession>
<dbReference type="AlphaFoldDB" id="A0A2P2N4V5"/>
<evidence type="ECO:0000313" key="1">
    <source>
        <dbReference type="EMBL" id="MBX37465.1"/>
    </source>
</evidence>
<protein>
    <submittedName>
        <fullName evidence="1">Uncharacterized protein</fullName>
    </submittedName>
</protein>
<name>A0A2P2N4V5_RHIMU</name>
<reference evidence="1" key="1">
    <citation type="submission" date="2018-02" db="EMBL/GenBank/DDBJ databases">
        <title>Rhizophora mucronata_Transcriptome.</title>
        <authorList>
            <person name="Meera S.P."/>
            <person name="Sreeshan A."/>
            <person name="Augustine A."/>
        </authorList>
    </citation>
    <scope>NUCLEOTIDE SEQUENCE</scope>
    <source>
        <tissue evidence="1">Leaf</tissue>
    </source>
</reference>